<dbReference type="Gene3D" id="3.40.50.620">
    <property type="entry name" value="HUPs"/>
    <property type="match status" value="1"/>
</dbReference>
<sequence>MKLDLFGNKIKKSKKRHSIASIDTKYKAHIYLWSGGKDSTVMVDKALRNGDRVDYILFSDTKVEFEEMYEYVVKVSDYWKRRYGKKITVLRTEKEFEDIIFNIRGENGRKCTNKDNQGKISGLLNPSAGFCEWRSRSKIIPFENFLKQNDFNDDEVLVHIGFTIDEPNRTKRHKHEAYPLIDEYRMRESDCKQYLINNEMENPLYRHFNRTGCKFCPYQSEQDYYNIWKYYPDDWKEYKDIEKRVKEHEREAISSAWFINFQTCVDMENKFKKWQILGFEPNNEPLKNCFCKI</sequence>
<evidence type="ECO:0000313" key="2">
    <source>
        <dbReference type="EMBL" id="SFV71491.1"/>
    </source>
</evidence>
<dbReference type="InterPro" id="IPR014729">
    <property type="entry name" value="Rossmann-like_a/b/a_fold"/>
</dbReference>
<dbReference type="Pfam" id="PF01507">
    <property type="entry name" value="PAPS_reduct"/>
    <property type="match status" value="1"/>
</dbReference>
<dbReference type="InterPro" id="IPR002500">
    <property type="entry name" value="PAPS_reduct_dom"/>
</dbReference>
<name>A0A1W1D0U5_9ZZZZ</name>
<dbReference type="GO" id="GO:0003824">
    <property type="term" value="F:catalytic activity"/>
    <property type="evidence" value="ECO:0007669"/>
    <property type="project" value="InterPro"/>
</dbReference>
<dbReference type="InterPro" id="IPR050128">
    <property type="entry name" value="Sulfate_adenylyltrnsfr_sub2"/>
</dbReference>
<organism evidence="2">
    <name type="scientific">hydrothermal vent metagenome</name>
    <dbReference type="NCBI Taxonomy" id="652676"/>
    <lineage>
        <taxon>unclassified sequences</taxon>
        <taxon>metagenomes</taxon>
        <taxon>ecological metagenomes</taxon>
    </lineage>
</organism>
<dbReference type="PANTHER" id="PTHR43196:SF2">
    <property type="entry name" value="PHOSPHOADENOSINE PHOSPHOSULFATE REDUCTASE"/>
    <property type="match status" value="1"/>
</dbReference>
<feature type="domain" description="Phosphoadenosine phosphosulphate reductase" evidence="1">
    <location>
        <begin position="30"/>
        <end position="101"/>
    </location>
</feature>
<dbReference type="PANTHER" id="PTHR43196">
    <property type="entry name" value="SULFATE ADENYLYLTRANSFERASE SUBUNIT 2"/>
    <property type="match status" value="1"/>
</dbReference>
<evidence type="ECO:0000259" key="1">
    <source>
        <dbReference type="Pfam" id="PF01507"/>
    </source>
</evidence>
<dbReference type="EMBL" id="FPHM01000252">
    <property type="protein sequence ID" value="SFV71491.1"/>
    <property type="molecule type" value="Genomic_DNA"/>
</dbReference>
<reference evidence="2" key="1">
    <citation type="submission" date="2016-10" db="EMBL/GenBank/DDBJ databases">
        <authorList>
            <person name="de Groot N.N."/>
        </authorList>
    </citation>
    <scope>NUCLEOTIDE SEQUENCE</scope>
</reference>
<gene>
    <name evidence="2" type="ORF">MNB_SV-13-1468</name>
</gene>
<dbReference type="SUPFAM" id="SSF52402">
    <property type="entry name" value="Adenine nucleotide alpha hydrolases-like"/>
    <property type="match status" value="1"/>
</dbReference>
<protein>
    <submittedName>
        <fullName evidence="2">Conserved domain protein</fullName>
    </submittedName>
</protein>
<dbReference type="AlphaFoldDB" id="A0A1W1D0U5"/>
<proteinExistence type="predicted"/>
<accession>A0A1W1D0U5</accession>